<keyword evidence="2" id="KW-1185">Reference proteome</keyword>
<evidence type="ECO:0000313" key="2">
    <source>
        <dbReference type="Proteomes" id="UP001597112"/>
    </source>
</evidence>
<proteinExistence type="predicted"/>
<dbReference type="Proteomes" id="UP001597112">
    <property type="component" value="Unassembled WGS sequence"/>
</dbReference>
<name>A0ABW3KAV2_9BACT</name>
<reference evidence="2" key="1">
    <citation type="journal article" date="2019" name="Int. J. Syst. Evol. Microbiol.">
        <title>The Global Catalogue of Microorganisms (GCM) 10K type strain sequencing project: providing services to taxonomists for standard genome sequencing and annotation.</title>
        <authorList>
            <consortium name="The Broad Institute Genomics Platform"/>
            <consortium name="The Broad Institute Genome Sequencing Center for Infectious Disease"/>
            <person name="Wu L."/>
            <person name="Ma J."/>
        </authorList>
    </citation>
    <scope>NUCLEOTIDE SEQUENCE [LARGE SCALE GENOMIC DNA]</scope>
    <source>
        <strain evidence="2">CCUG 58938</strain>
    </source>
</reference>
<accession>A0ABW3KAV2</accession>
<comment type="caution">
    <text evidence="1">The sequence shown here is derived from an EMBL/GenBank/DDBJ whole genome shotgun (WGS) entry which is preliminary data.</text>
</comment>
<dbReference type="PANTHER" id="PTHR38471">
    <property type="entry name" value="FOUR HELIX BUNDLE PROTEIN"/>
    <property type="match status" value="1"/>
</dbReference>
<dbReference type="InterPro" id="IPR012657">
    <property type="entry name" value="23S_rRNA-intervening_sequence"/>
</dbReference>
<dbReference type="EMBL" id="JBHTKA010000015">
    <property type="protein sequence ID" value="MFD1003117.1"/>
    <property type="molecule type" value="Genomic_DNA"/>
</dbReference>
<dbReference type="RefSeq" id="WP_377585325.1">
    <property type="nucleotide sequence ID" value="NZ_JBHTKA010000015.1"/>
</dbReference>
<dbReference type="SUPFAM" id="SSF158446">
    <property type="entry name" value="IVS-encoded protein-like"/>
    <property type="match status" value="1"/>
</dbReference>
<organism evidence="1 2">
    <name type="scientific">Ohtaekwangia kribbensis</name>
    <dbReference type="NCBI Taxonomy" id="688913"/>
    <lineage>
        <taxon>Bacteria</taxon>
        <taxon>Pseudomonadati</taxon>
        <taxon>Bacteroidota</taxon>
        <taxon>Cytophagia</taxon>
        <taxon>Cytophagales</taxon>
        <taxon>Fulvivirgaceae</taxon>
        <taxon>Ohtaekwangia</taxon>
    </lineage>
</organism>
<gene>
    <name evidence="1" type="ORF">ACFQ21_27575</name>
</gene>
<dbReference type="CDD" id="cd16377">
    <property type="entry name" value="23S_rRNA_IVP_like"/>
    <property type="match status" value="1"/>
</dbReference>
<dbReference type="Pfam" id="PF05635">
    <property type="entry name" value="23S_rRNA_IVP"/>
    <property type="match status" value="1"/>
</dbReference>
<protein>
    <submittedName>
        <fullName evidence="1">Four helix bundle protein</fullName>
    </submittedName>
</protein>
<evidence type="ECO:0000313" key="1">
    <source>
        <dbReference type="EMBL" id="MFD1003117.1"/>
    </source>
</evidence>
<sequence>MGKIERFEDLKCWKAARELVKEVYTLSDTGKLSKDFDTRSQFRKAALSSMNNIAEGFGRFSRKDFIRFLDTAQSSVLEVQSMLYVLSDLDFLSIDKIDLLRIKTDETKNLILGLIRYLRESDK</sequence>
<dbReference type="NCBIfam" id="TIGR02436">
    <property type="entry name" value="four helix bundle protein"/>
    <property type="match status" value="1"/>
</dbReference>
<dbReference type="Gene3D" id="1.20.1440.60">
    <property type="entry name" value="23S rRNA-intervening sequence"/>
    <property type="match status" value="1"/>
</dbReference>
<dbReference type="PANTHER" id="PTHR38471:SF2">
    <property type="entry name" value="FOUR HELIX BUNDLE PROTEIN"/>
    <property type="match status" value="1"/>
</dbReference>
<dbReference type="InterPro" id="IPR036583">
    <property type="entry name" value="23S_rRNA_IVS_sf"/>
</dbReference>